<dbReference type="Pfam" id="PF00034">
    <property type="entry name" value="Cytochrom_C"/>
    <property type="match status" value="1"/>
</dbReference>
<keyword evidence="6 17" id="KW-0812">Transmembrane</keyword>
<feature type="domain" description="Cytochrome oxidase subunit II transmembrane region profile" evidence="21">
    <location>
        <begin position="1"/>
        <end position="94"/>
    </location>
</feature>
<feature type="transmembrane region" description="Helical" evidence="19">
    <location>
        <begin position="64"/>
        <end position="82"/>
    </location>
</feature>
<dbReference type="GO" id="GO:0005507">
    <property type="term" value="F:copper ion binding"/>
    <property type="evidence" value="ECO:0007669"/>
    <property type="project" value="InterPro"/>
</dbReference>
<evidence type="ECO:0000256" key="18">
    <source>
        <dbReference type="RuleBase" id="RU004024"/>
    </source>
</evidence>
<comment type="caution">
    <text evidence="23">The sequence shown here is derived from an EMBL/GenBank/DDBJ whole genome shotgun (WGS) entry which is preliminary data.</text>
</comment>
<dbReference type="InterPro" id="IPR014222">
    <property type="entry name" value="Cyt_c_oxidase_su2"/>
</dbReference>
<dbReference type="InterPro" id="IPR036257">
    <property type="entry name" value="Cyt_c_oxidase_su2_TM_sf"/>
</dbReference>
<dbReference type="PROSITE" id="PS51007">
    <property type="entry name" value="CYTC"/>
    <property type="match status" value="1"/>
</dbReference>
<keyword evidence="13 19" id="KW-0472">Membrane</keyword>
<dbReference type="Pfam" id="PF02790">
    <property type="entry name" value="COX2_TM"/>
    <property type="match status" value="1"/>
</dbReference>
<dbReference type="GO" id="GO:0005886">
    <property type="term" value="C:plasma membrane"/>
    <property type="evidence" value="ECO:0007669"/>
    <property type="project" value="UniProtKB-SubCell"/>
</dbReference>
<feature type="domain" description="Cytochrome oxidase subunit II copper A binding" evidence="20">
    <location>
        <begin position="96"/>
        <end position="208"/>
    </location>
</feature>
<evidence type="ECO:0000256" key="13">
    <source>
        <dbReference type="ARBA" id="ARBA00023136"/>
    </source>
</evidence>
<sequence length="307" mass="34001">MPTNWLPESINIIGKQVDSLFVLIFGISLVAFILVEFLLIFFLIKYKRTKQNQEGLAVHGNTKLEIIWTLVPALILVGLGIYSTQMTYDIQKASAADAYEIEVIGRKWSWEFKYPNGASTINKFMVPEGKDVVLKVTSVDVIHSLWIPDARLKQDAVPGRETVIPLGKLQGGKEYPVICAEYCGTAHTKMLATMTVGKEDEFNKFLADAKKASEEGPQAGEKLAMQSCLSCHSIDGSKSAGPSWKGLYGSEKKLTNGQMVKVDDEYIKESITNPGAKVPEGYSPMPPVAKFDEKQLKSITEYIKTLK</sequence>
<dbReference type="Gene3D" id="2.60.40.420">
    <property type="entry name" value="Cupredoxins - blue copper proteins"/>
    <property type="match status" value="1"/>
</dbReference>
<dbReference type="RefSeq" id="WP_096180164.1">
    <property type="nucleotide sequence ID" value="NZ_BDUF01000003.1"/>
</dbReference>
<dbReference type="SUPFAM" id="SSF49503">
    <property type="entry name" value="Cupredoxins"/>
    <property type="match status" value="1"/>
</dbReference>
<gene>
    <name evidence="23" type="ORF">EFBL_0091</name>
</gene>
<reference evidence="24" key="1">
    <citation type="submission" date="2017-07" db="EMBL/GenBank/DDBJ databases">
        <title>Draft genome sequence of Effusibacillus lacus strain skLN1.</title>
        <authorList>
            <person name="Watanabe M."/>
            <person name="Kojima H."/>
            <person name="Fukui M."/>
        </authorList>
    </citation>
    <scope>NUCLEOTIDE SEQUENCE [LARGE SCALE GENOMIC DNA]</scope>
    <source>
        <strain evidence="24">skLN1</strain>
    </source>
</reference>
<dbReference type="NCBIfam" id="TIGR02866">
    <property type="entry name" value="CoxB"/>
    <property type="match status" value="1"/>
</dbReference>
<dbReference type="Pfam" id="PF00116">
    <property type="entry name" value="COX2"/>
    <property type="match status" value="1"/>
</dbReference>
<evidence type="ECO:0000256" key="2">
    <source>
        <dbReference type="ARBA" id="ARBA00007866"/>
    </source>
</evidence>
<evidence type="ECO:0000256" key="9">
    <source>
        <dbReference type="ARBA" id="ARBA00022982"/>
    </source>
</evidence>
<keyword evidence="5 17" id="KW-0679">Respiratory chain</keyword>
<dbReference type="PROSITE" id="PS50857">
    <property type="entry name" value="COX2_CUA"/>
    <property type="match status" value="1"/>
</dbReference>
<evidence type="ECO:0000256" key="16">
    <source>
        <dbReference type="PROSITE-ProRule" id="PRU00433"/>
    </source>
</evidence>
<evidence type="ECO:0000313" key="24">
    <source>
        <dbReference type="Proteomes" id="UP000217785"/>
    </source>
</evidence>
<evidence type="ECO:0000256" key="6">
    <source>
        <dbReference type="ARBA" id="ARBA00022692"/>
    </source>
</evidence>
<dbReference type="InterPro" id="IPR001505">
    <property type="entry name" value="Copper_CuA"/>
</dbReference>
<comment type="catalytic activity">
    <reaction evidence="15 18">
        <text>4 Fe(II)-[cytochrome c] + O2 + 8 H(+)(in) = 4 Fe(III)-[cytochrome c] + 2 H2O + 4 H(+)(out)</text>
        <dbReference type="Rhea" id="RHEA:11436"/>
        <dbReference type="Rhea" id="RHEA-COMP:10350"/>
        <dbReference type="Rhea" id="RHEA-COMP:14399"/>
        <dbReference type="ChEBI" id="CHEBI:15377"/>
        <dbReference type="ChEBI" id="CHEBI:15378"/>
        <dbReference type="ChEBI" id="CHEBI:15379"/>
        <dbReference type="ChEBI" id="CHEBI:29033"/>
        <dbReference type="ChEBI" id="CHEBI:29034"/>
        <dbReference type="EC" id="7.1.1.9"/>
    </reaction>
</comment>
<dbReference type="GO" id="GO:0004129">
    <property type="term" value="F:cytochrome-c oxidase activity"/>
    <property type="evidence" value="ECO:0007669"/>
    <property type="project" value="UniProtKB-EC"/>
</dbReference>
<dbReference type="SUPFAM" id="SSF81464">
    <property type="entry name" value="Cytochrome c oxidase subunit II-like, transmembrane region"/>
    <property type="match status" value="1"/>
</dbReference>
<dbReference type="Proteomes" id="UP000217785">
    <property type="component" value="Unassembled WGS sequence"/>
</dbReference>
<dbReference type="OrthoDB" id="9781261at2"/>
<accession>A0A292YBV0</accession>
<dbReference type="InterPro" id="IPR036909">
    <property type="entry name" value="Cyt_c-like_dom_sf"/>
</dbReference>
<feature type="domain" description="Cytochrome c" evidence="22">
    <location>
        <begin position="215"/>
        <end position="307"/>
    </location>
</feature>
<evidence type="ECO:0000256" key="3">
    <source>
        <dbReference type="ARBA" id="ARBA00022448"/>
    </source>
</evidence>
<evidence type="ECO:0000256" key="17">
    <source>
        <dbReference type="RuleBase" id="RU000456"/>
    </source>
</evidence>
<comment type="similarity">
    <text evidence="2 17">Belongs to the cytochrome c oxidase subunit 2 family.</text>
</comment>
<evidence type="ECO:0000256" key="1">
    <source>
        <dbReference type="ARBA" id="ARBA00004141"/>
    </source>
</evidence>
<organism evidence="23 24">
    <name type="scientific">Effusibacillus lacus</name>
    <dbReference type="NCBI Taxonomy" id="1348429"/>
    <lineage>
        <taxon>Bacteria</taxon>
        <taxon>Bacillati</taxon>
        <taxon>Bacillota</taxon>
        <taxon>Bacilli</taxon>
        <taxon>Bacillales</taxon>
        <taxon>Alicyclobacillaceae</taxon>
        <taxon>Effusibacillus</taxon>
    </lineage>
</organism>
<keyword evidence="7 16" id="KW-0479">Metal-binding</keyword>
<dbReference type="GO" id="GO:0016491">
    <property type="term" value="F:oxidoreductase activity"/>
    <property type="evidence" value="ECO:0007669"/>
    <property type="project" value="InterPro"/>
</dbReference>
<comment type="function">
    <text evidence="14 18">Subunits I and II form the functional core of the enzyme complex. Electrons originating in cytochrome c are transferred via heme a and Cu(A) to the binuclear center formed by heme a3 and Cu(B).</text>
</comment>
<keyword evidence="10 19" id="KW-1133">Transmembrane helix</keyword>
<dbReference type="Gene3D" id="1.10.287.90">
    <property type="match status" value="1"/>
</dbReference>
<evidence type="ECO:0000256" key="5">
    <source>
        <dbReference type="ARBA" id="ARBA00022660"/>
    </source>
</evidence>
<evidence type="ECO:0000256" key="11">
    <source>
        <dbReference type="ARBA" id="ARBA00023004"/>
    </source>
</evidence>
<protein>
    <recommendedName>
        <fullName evidence="18">Cytochrome c oxidase subunit 2</fullName>
        <ecNumber evidence="18">7.1.1.9</ecNumber>
    </recommendedName>
</protein>
<keyword evidence="12 18" id="KW-0186">Copper</keyword>
<dbReference type="PANTHER" id="PTHR22888">
    <property type="entry name" value="CYTOCHROME C OXIDASE, SUBUNIT II"/>
    <property type="match status" value="1"/>
</dbReference>
<dbReference type="AlphaFoldDB" id="A0A292YBV0"/>
<evidence type="ECO:0000256" key="4">
    <source>
        <dbReference type="ARBA" id="ARBA00022617"/>
    </source>
</evidence>
<feature type="transmembrane region" description="Helical" evidence="19">
    <location>
        <begin position="20"/>
        <end position="44"/>
    </location>
</feature>
<dbReference type="InterPro" id="IPR002429">
    <property type="entry name" value="CcO_II-like_C"/>
</dbReference>
<keyword evidence="24" id="KW-1185">Reference proteome</keyword>
<keyword evidence="8" id="KW-1278">Translocase</keyword>
<dbReference type="SUPFAM" id="SSF46626">
    <property type="entry name" value="Cytochrome c"/>
    <property type="match status" value="1"/>
</dbReference>
<dbReference type="PRINTS" id="PR01166">
    <property type="entry name" value="CYCOXIDASEII"/>
</dbReference>
<proteinExistence type="inferred from homology"/>
<evidence type="ECO:0000256" key="10">
    <source>
        <dbReference type="ARBA" id="ARBA00022989"/>
    </source>
</evidence>
<dbReference type="PROSITE" id="PS00078">
    <property type="entry name" value="COX2"/>
    <property type="match status" value="1"/>
</dbReference>
<dbReference type="PROSITE" id="PS50999">
    <property type="entry name" value="COX2_TM"/>
    <property type="match status" value="1"/>
</dbReference>
<dbReference type="EC" id="7.1.1.9" evidence="18"/>
<dbReference type="InterPro" id="IPR011759">
    <property type="entry name" value="Cyt_c_oxidase_su2_TM_dom"/>
</dbReference>
<dbReference type="PANTHER" id="PTHR22888:SF9">
    <property type="entry name" value="CYTOCHROME C OXIDASE SUBUNIT 2"/>
    <property type="match status" value="1"/>
</dbReference>
<dbReference type="InterPro" id="IPR045187">
    <property type="entry name" value="CcO_II"/>
</dbReference>
<evidence type="ECO:0000259" key="20">
    <source>
        <dbReference type="PROSITE" id="PS50857"/>
    </source>
</evidence>
<keyword evidence="9 17" id="KW-0249">Electron transport</keyword>
<dbReference type="GO" id="GO:0042773">
    <property type="term" value="P:ATP synthesis coupled electron transport"/>
    <property type="evidence" value="ECO:0007669"/>
    <property type="project" value="TreeGrafter"/>
</dbReference>
<dbReference type="InterPro" id="IPR008972">
    <property type="entry name" value="Cupredoxin"/>
</dbReference>
<evidence type="ECO:0000313" key="23">
    <source>
        <dbReference type="EMBL" id="GAX88482.1"/>
    </source>
</evidence>
<evidence type="ECO:0000256" key="8">
    <source>
        <dbReference type="ARBA" id="ARBA00022967"/>
    </source>
</evidence>
<keyword evidence="11 16" id="KW-0408">Iron</keyword>
<evidence type="ECO:0000259" key="21">
    <source>
        <dbReference type="PROSITE" id="PS50999"/>
    </source>
</evidence>
<keyword evidence="4 16" id="KW-0349">Heme</keyword>
<comment type="cofactor">
    <cofactor evidence="18">
        <name>Cu cation</name>
        <dbReference type="ChEBI" id="CHEBI:23378"/>
    </cofactor>
    <text evidence="18">Binds a copper A center.</text>
</comment>
<dbReference type="EMBL" id="BDUF01000003">
    <property type="protein sequence ID" value="GAX88482.1"/>
    <property type="molecule type" value="Genomic_DNA"/>
</dbReference>
<keyword evidence="3 17" id="KW-0813">Transport</keyword>
<evidence type="ECO:0000256" key="15">
    <source>
        <dbReference type="ARBA" id="ARBA00047816"/>
    </source>
</evidence>
<evidence type="ECO:0000256" key="19">
    <source>
        <dbReference type="SAM" id="Phobius"/>
    </source>
</evidence>
<evidence type="ECO:0000256" key="12">
    <source>
        <dbReference type="ARBA" id="ARBA00023008"/>
    </source>
</evidence>
<dbReference type="InterPro" id="IPR009056">
    <property type="entry name" value="Cyt_c-like_dom"/>
</dbReference>
<evidence type="ECO:0000256" key="14">
    <source>
        <dbReference type="ARBA" id="ARBA00024688"/>
    </source>
</evidence>
<name>A0A292YBV0_9BACL</name>
<evidence type="ECO:0000256" key="7">
    <source>
        <dbReference type="ARBA" id="ARBA00022723"/>
    </source>
</evidence>
<evidence type="ECO:0000259" key="22">
    <source>
        <dbReference type="PROSITE" id="PS51007"/>
    </source>
</evidence>
<comment type="subcellular location">
    <subcellularLocation>
        <location evidence="17">Cell membrane</location>
        <topology evidence="17">Multi-pass membrane protein</topology>
    </subcellularLocation>
    <subcellularLocation>
        <location evidence="1">Membrane</location>
        <topology evidence="1">Multi-pass membrane protein</topology>
    </subcellularLocation>
</comment>
<dbReference type="GO" id="GO:0020037">
    <property type="term" value="F:heme binding"/>
    <property type="evidence" value="ECO:0007669"/>
    <property type="project" value="InterPro"/>
</dbReference>